<dbReference type="Proteomes" id="UP000015106">
    <property type="component" value="Chromosome 5"/>
</dbReference>
<keyword evidence="3" id="KW-1185">Reference proteome</keyword>
<accession>A0A8R7UIC0</accession>
<evidence type="ECO:0000313" key="2">
    <source>
        <dbReference type="EnsemblPlants" id="TuG1812G0500003669.01.T02.cds471322"/>
    </source>
</evidence>
<dbReference type="EnsemblPlants" id="TuG1812G0500003669.01.T02">
    <property type="protein sequence ID" value="TuG1812G0500003669.01.T02.cds471322"/>
    <property type="gene ID" value="TuG1812G0500003669.01"/>
</dbReference>
<evidence type="ECO:0000313" key="3">
    <source>
        <dbReference type="Proteomes" id="UP000015106"/>
    </source>
</evidence>
<organism evidence="2 3">
    <name type="scientific">Triticum urartu</name>
    <name type="common">Red wild einkorn</name>
    <name type="synonym">Crithodium urartu</name>
    <dbReference type="NCBI Taxonomy" id="4572"/>
    <lineage>
        <taxon>Eukaryota</taxon>
        <taxon>Viridiplantae</taxon>
        <taxon>Streptophyta</taxon>
        <taxon>Embryophyta</taxon>
        <taxon>Tracheophyta</taxon>
        <taxon>Spermatophyta</taxon>
        <taxon>Magnoliopsida</taxon>
        <taxon>Liliopsida</taxon>
        <taxon>Poales</taxon>
        <taxon>Poaceae</taxon>
        <taxon>BOP clade</taxon>
        <taxon>Pooideae</taxon>
        <taxon>Triticodae</taxon>
        <taxon>Triticeae</taxon>
        <taxon>Triticinae</taxon>
        <taxon>Triticum</taxon>
    </lineage>
</organism>
<reference evidence="2" key="3">
    <citation type="submission" date="2022-06" db="UniProtKB">
        <authorList>
            <consortium name="EnsemblPlants"/>
        </authorList>
    </citation>
    <scope>IDENTIFICATION</scope>
</reference>
<dbReference type="AlphaFoldDB" id="A0A8R7UIC0"/>
<evidence type="ECO:0000256" key="1">
    <source>
        <dbReference type="SAM" id="MobiDB-lite"/>
    </source>
</evidence>
<sequence length="205" mass="22777">MLKLDDRRVAGREEVGVVVGRRRRGGDVQPSRGAAPRDEEVAGGMAISDGMVGREPDGQRAAGEARQLHLHHLLHVALQVRVQLQHHRRGLGRREVDQRGPVHARLHEPRAVIVEQHAQRAIRARADLTSEEAIDGQHLGEAALDVLSGGRRRLEGIDDGHLDVVRDLVEHRGRDVLSGVRPRRALGVPWLDDLGAQHLHLHDHR</sequence>
<proteinExistence type="predicted"/>
<reference evidence="2" key="2">
    <citation type="submission" date="2018-03" db="EMBL/GenBank/DDBJ databases">
        <title>The Triticum urartu genome reveals the dynamic nature of wheat genome evolution.</title>
        <authorList>
            <person name="Ling H."/>
            <person name="Ma B."/>
            <person name="Shi X."/>
            <person name="Liu H."/>
            <person name="Dong L."/>
            <person name="Sun H."/>
            <person name="Cao Y."/>
            <person name="Gao Q."/>
            <person name="Zheng S."/>
            <person name="Li Y."/>
            <person name="Yu Y."/>
            <person name="Du H."/>
            <person name="Qi M."/>
            <person name="Li Y."/>
            <person name="Yu H."/>
            <person name="Cui Y."/>
            <person name="Wang N."/>
            <person name="Chen C."/>
            <person name="Wu H."/>
            <person name="Zhao Y."/>
            <person name="Zhang J."/>
            <person name="Li Y."/>
            <person name="Zhou W."/>
            <person name="Zhang B."/>
            <person name="Hu W."/>
            <person name="Eijk M."/>
            <person name="Tang J."/>
            <person name="Witsenboer H."/>
            <person name="Zhao S."/>
            <person name="Li Z."/>
            <person name="Zhang A."/>
            <person name="Wang D."/>
            <person name="Liang C."/>
        </authorList>
    </citation>
    <scope>NUCLEOTIDE SEQUENCE [LARGE SCALE GENOMIC DNA]</scope>
    <source>
        <strain evidence="2">cv. G1812</strain>
    </source>
</reference>
<dbReference type="Gramene" id="TuG1812G0500003669.01.T02">
    <property type="protein sequence ID" value="TuG1812G0500003669.01.T02.cds471322"/>
    <property type="gene ID" value="TuG1812G0500003669.01"/>
</dbReference>
<reference evidence="3" key="1">
    <citation type="journal article" date="2013" name="Nature">
        <title>Draft genome of the wheat A-genome progenitor Triticum urartu.</title>
        <authorList>
            <person name="Ling H.Q."/>
            <person name="Zhao S."/>
            <person name="Liu D."/>
            <person name="Wang J."/>
            <person name="Sun H."/>
            <person name="Zhang C."/>
            <person name="Fan H."/>
            <person name="Li D."/>
            <person name="Dong L."/>
            <person name="Tao Y."/>
            <person name="Gao C."/>
            <person name="Wu H."/>
            <person name="Li Y."/>
            <person name="Cui Y."/>
            <person name="Guo X."/>
            <person name="Zheng S."/>
            <person name="Wang B."/>
            <person name="Yu K."/>
            <person name="Liang Q."/>
            <person name="Yang W."/>
            <person name="Lou X."/>
            <person name="Chen J."/>
            <person name="Feng M."/>
            <person name="Jian J."/>
            <person name="Zhang X."/>
            <person name="Luo G."/>
            <person name="Jiang Y."/>
            <person name="Liu J."/>
            <person name="Wang Z."/>
            <person name="Sha Y."/>
            <person name="Zhang B."/>
            <person name="Wu H."/>
            <person name="Tang D."/>
            <person name="Shen Q."/>
            <person name="Xue P."/>
            <person name="Zou S."/>
            <person name="Wang X."/>
            <person name="Liu X."/>
            <person name="Wang F."/>
            <person name="Yang Y."/>
            <person name="An X."/>
            <person name="Dong Z."/>
            <person name="Zhang K."/>
            <person name="Zhang X."/>
            <person name="Luo M.C."/>
            <person name="Dvorak J."/>
            <person name="Tong Y."/>
            <person name="Wang J."/>
            <person name="Yang H."/>
            <person name="Li Z."/>
            <person name="Wang D."/>
            <person name="Zhang A."/>
            <person name="Wang J."/>
        </authorList>
    </citation>
    <scope>NUCLEOTIDE SEQUENCE</scope>
    <source>
        <strain evidence="3">cv. G1812</strain>
    </source>
</reference>
<protein>
    <submittedName>
        <fullName evidence="2">Uncharacterized protein</fullName>
    </submittedName>
</protein>
<name>A0A8R7UIC0_TRIUA</name>
<feature type="region of interest" description="Disordered" evidence="1">
    <location>
        <begin position="21"/>
        <end position="41"/>
    </location>
</feature>